<dbReference type="InterPro" id="IPR051270">
    <property type="entry name" value="Tyrosine-tRNA_ligase_regulator"/>
</dbReference>
<dbReference type="EMBL" id="CP028777">
    <property type="protein sequence ID" value="AWU78338.1"/>
    <property type="molecule type" value="Genomic_DNA"/>
</dbReference>
<dbReference type="EMBL" id="MQVM01000022">
    <property type="protein sequence ID" value="ONH72355.1"/>
    <property type="molecule type" value="Genomic_DNA"/>
</dbReference>
<dbReference type="Proteomes" id="UP000189274">
    <property type="component" value="Unassembled WGS sequence"/>
</dbReference>
<dbReference type="Pfam" id="PF01588">
    <property type="entry name" value="tRNA_bind"/>
    <property type="match status" value="1"/>
</dbReference>
<name>A0A099NX84_PICKU</name>
<reference evidence="5 12" key="6">
    <citation type="submission" date="2018-06" db="EMBL/GenBank/DDBJ databases">
        <title>Population genomics shows no distinction between pathogenic Candida krusei and environmental Pichia kudriavzevii: One species, four names.</title>
        <authorList>
            <person name="Douglass A.P."/>
            <person name="Offei B."/>
            <person name="Braun-Galleani S."/>
            <person name="Coughlan A.Y."/>
            <person name="Martos A."/>
            <person name="Ortiz-Merino R.A."/>
            <person name="Byrne K.P."/>
            <person name="Wolfe K.H."/>
        </authorList>
    </citation>
    <scope>NUCLEOTIDE SEQUENCE [LARGE SCALE GENOMIC DNA]</scope>
    <source>
        <strain evidence="5 12">CBS573</strain>
    </source>
</reference>
<dbReference type="HOGENOM" id="CLU_009710_6_4_1"/>
<dbReference type="SUPFAM" id="SSF50249">
    <property type="entry name" value="Nucleic acid-binding proteins"/>
    <property type="match status" value="1"/>
</dbReference>
<reference evidence="8 11" key="5">
    <citation type="submission" date="2017-05" db="EMBL/GenBank/DDBJ databases">
        <title>The Genome Sequence of Candida krusei Ckrusei653.</title>
        <authorList>
            <person name="Cuomo C."/>
            <person name="Forche A."/>
            <person name="Young S."/>
            <person name="Abouelleil A."/>
            <person name="Cao P."/>
            <person name="Chapman S."/>
            <person name="Cusick C."/>
            <person name="Shea T."/>
            <person name="Nusbaum C."/>
            <person name="Birren B."/>
        </authorList>
    </citation>
    <scope>NUCLEOTIDE SEQUENCE [LARGE SCALE GENOMIC DNA]</scope>
    <source>
        <strain evidence="8 11">Ckrusei653</strain>
    </source>
</reference>
<dbReference type="VEuPathDB" id="FungiDB:C5L36_0E03940"/>
<dbReference type="PANTHER" id="PTHR11586:SF33">
    <property type="entry name" value="AMINOACYL TRNA SYNTHASE COMPLEX-INTERACTING MULTIFUNCTIONAL PROTEIN 1"/>
    <property type="match status" value="1"/>
</dbReference>
<dbReference type="EMBL" id="JQFK01000061">
    <property type="protein sequence ID" value="KGK36609.1"/>
    <property type="molecule type" value="Genomic_DNA"/>
</dbReference>
<dbReference type="EMBL" id="NHMM01000004">
    <property type="protein sequence ID" value="OUT21863.1"/>
    <property type="molecule type" value="Genomic_DNA"/>
</dbReference>
<evidence type="ECO:0000256" key="3">
    <source>
        <dbReference type="PROSITE-ProRule" id="PRU00209"/>
    </source>
</evidence>
<evidence type="ECO:0000313" key="6">
    <source>
        <dbReference type="EMBL" id="KGK36609.1"/>
    </source>
</evidence>
<dbReference type="GO" id="GO:0017102">
    <property type="term" value="C:methionyl glutamyl tRNA synthetase complex"/>
    <property type="evidence" value="ECO:0007669"/>
    <property type="project" value="TreeGrafter"/>
</dbReference>
<dbReference type="eggNOG" id="KOG2241">
    <property type="taxonomic scope" value="Eukaryota"/>
</dbReference>
<protein>
    <submittedName>
        <fullName evidence="7">Aminoacyl tRNA synthase complex-interacting multifunctional protein 1</fullName>
    </submittedName>
</protein>
<dbReference type="Proteomes" id="UP000195871">
    <property type="component" value="Unassembled WGS sequence"/>
</dbReference>
<gene>
    <name evidence="7" type="ORF">BOH78_3895</name>
    <name evidence="5" type="ORF">C5L36_0E03940</name>
    <name evidence="8" type="ORF">CAS74_002843</name>
    <name evidence="6" type="ORF">JL09_g4224</name>
</gene>
<keyword evidence="12" id="KW-1185">Reference proteome</keyword>
<reference evidence="10" key="3">
    <citation type="journal article" date="2017" name="Genome Announc.">
        <title>Genome sequences of Cyberlindnera fabianii 65, Pichia kudriavzevii 129, and Saccharomyces cerevisiae 131 isolated from fermented masau fruits in Zimbabwe.</title>
        <authorList>
            <person name="van Rijswijck I.M.H."/>
            <person name="Derks M.F.L."/>
            <person name="Abee T."/>
            <person name="de Ridder D."/>
            <person name="Smid E.J."/>
        </authorList>
    </citation>
    <scope>NUCLEOTIDE SEQUENCE [LARGE SCALE GENOMIC DNA]</scope>
    <source>
        <strain evidence="10">129</strain>
    </source>
</reference>
<evidence type="ECO:0000259" key="4">
    <source>
        <dbReference type="PROSITE" id="PS50886"/>
    </source>
</evidence>
<evidence type="ECO:0000313" key="12">
    <source>
        <dbReference type="Proteomes" id="UP000249293"/>
    </source>
</evidence>
<evidence type="ECO:0000256" key="2">
    <source>
        <dbReference type="ARBA" id="ARBA00022884"/>
    </source>
</evidence>
<dbReference type="Gene3D" id="2.40.50.140">
    <property type="entry name" value="Nucleic acid-binding proteins"/>
    <property type="match status" value="1"/>
</dbReference>
<evidence type="ECO:0000313" key="11">
    <source>
        <dbReference type="Proteomes" id="UP000195871"/>
    </source>
</evidence>
<dbReference type="PANTHER" id="PTHR11586">
    <property type="entry name" value="TRNA-AMINOACYLATION COFACTOR ARC1 FAMILY MEMBER"/>
    <property type="match status" value="1"/>
</dbReference>
<evidence type="ECO:0000313" key="8">
    <source>
        <dbReference type="EMBL" id="OUT21863.1"/>
    </source>
</evidence>
<reference evidence="9" key="1">
    <citation type="journal article" date="2014" name="Microb. Cell Fact.">
        <title>Exploiting Issatchenkia orientalis SD108 for succinic acid production.</title>
        <authorList>
            <person name="Xiao H."/>
            <person name="Shao Z."/>
            <person name="Jiang Y."/>
            <person name="Dole S."/>
            <person name="Zhao H."/>
        </authorList>
    </citation>
    <scope>NUCLEOTIDE SEQUENCE [LARGE SCALE GENOMIC DNA]</scope>
    <source>
        <strain evidence="9">SD108</strain>
    </source>
</reference>
<reference evidence="7" key="4">
    <citation type="submission" date="2017-01" db="EMBL/GenBank/DDBJ databases">
        <authorList>
            <person name="Mah S.A."/>
            <person name="Swanson W.J."/>
            <person name="Moy G.W."/>
            <person name="Vacquier V.D."/>
        </authorList>
    </citation>
    <scope>NUCLEOTIDE SEQUENCE [LARGE SCALE GENOMIC DNA]</scope>
    <source>
        <strain evidence="7">129</strain>
    </source>
</reference>
<accession>A0A099NX84</accession>
<dbReference type="AlphaFoldDB" id="A0A099NX84"/>
<keyword evidence="2 3" id="KW-0694">RNA-binding</keyword>
<feature type="domain" description="TRNA-binding" evidence="4">
    <location>
        <begin position="40"/>
        <end position="143"/>
    </location>
</feature>
<dbReference type="Proteomes" id="UP000029867">
    <property type="component" value="Unassembled WGS sequence"/>
</dbReference>
<reference evidence="6" key="2">
    <citation type="submission" date="2014-08" db="EMBL/GenBank/DDBJ databases">
        <title>Exploiting Issatchenkia orientalis SD108 for Succinic Acid Production.</title>
        <authorList>
            <person name="Xiao H."/>
            <person name="Shao Z."/>
            <person name="Jiang Y."/>
            <person name="Dole S."/>
            <person name="Zhao H."/>
        </authorList>
    </citation>
    <scope>NUCLEOTIDE SEQUENCE [LARGE SCALE GENOMIC DNA]</scope>
    <source>
        <strain evidence="6">SD108</strain>
    </source>
</reference>
<evidence type="ECO:0000313" key="7">
    <source>
        <dbReference type="EMBL" id="ONH72355.1"/>
    </source>
</evidence>
<dbReference type="InterPro" id="IPR002547">
    <property type="entry name" value="tRNA-bd_dom"/>
</dbReference>
<keyword evidence="1 3" id="KW-0820">tRNA-binding</keyword>
<dbReference type="PROSITE" id="PS50886">
    <property type="entry name" value="TRBD"/>
    <property type="match status" value="1"/>
</dbReference>
<dbReference type="STRING" id="4909.A0A099NX84"/>
<organism evidence="6 9">
    <name type="scientific">Pichia kudriavzevii</name>
    <name type="common">Yeast</name>
    <name type="synonym">Issatchenkia orientalis</name>
    <dbReference type="NCBI Taxonomy" id="4909"/>
    <lineage>
        <taxon>Eukaryota</taxon>
        <taxon>Fungi</taxon>
        <taxon>Dikarya</taxon>
        <taxon>Ascomycota</taxon>
        <taxon>Saccharomycotina</taxon>
        <taxon>Pichiomycetes</taxon>
        <taxon>Pichiales</taxon>
        <taxon>Pichiaceae</taxon>
        <taxon>Pichia</taxon>
    </lineage>
</organism>
<sequence>MFARSFIRAISLPHKIESLRVLSARYETTVAKSASTPDLNPNILDLRCGIIRHVIRHENAEKLYVSQIQVGPQENDTIQVCSGLVGLVPIEKMQDLHVVVVNNLKPSKMRGVKSEAMLLCADGPDRVIPISPPTTSVPGTVLGFSNVPKVELQDKRKIKSKAFETISNDLHVNALGQVTWRDGCILHAIEEDDIVNPDTHCMVKPFSPDLEGAQVR</sequence>
<dbReference type="InterPro" id="IPR012340">
    <property type="entry name" value="NA-bd_OB-fold"/>
</dbReference>
<proteinExistence type="predicted"/>
<evidence type="ECO:0000313" key="5">
    <source>
        <dbReference type="EMBL" id="AWU78338.1"/>
    </source>
</evidence>
<dbReference type="OrthoDB" id="19141at2759"/>
<evidence type="ECO:0000256" key="1">
    <source>
        <dbReference type="ARBA" id="ARBA00022555"/>
    </source>
</evidence>
<dbReference type="GO" id="GO:0000049">
    <property type="term" value="F:tRNA binding"/>
    <property type="evidence" value="ECO:0007669"/>
    <property type="project" value="UniProtKB-UniRule"/>
</dbReference>
<evidence type="ECO:0000313" key="9">
    <source>
        <dbReference type="Proteomes" id="UP000029867"/>
    </source>
</evidence>
<evidence type="ECO:0000313" key="10">
    <source>
        <dbReference type="Proteomes" id="UP000189274"/>
    </source>
</evidence>
<dbReference type="Proteomes" id="UP000249293">
    <property type="component" value="Chromosome 5"/>
</dbReference>